<dbReference type="InterPro" id="IPR051131">
    <property type="entry name" value="NEK_Ser/Thr_kinase_NIMA"/>
</dbReference>
<feature type="region of interest" description="Disordered" evidence="10">
    <location>
        <begin position="881"/>
        <end position="905"/>
    </location>
</feature>
<keyword evidence="14" id="KW-1185">Reference proteome</keyword>
<dbReference type="SMART" id="SM00220">
    <property type="entry name" value="S_TKc"/>
    <property type="match status" value="1"/>
</dbReference>
<feature type="compositionally biased region" description="Low complexity" evidence="10">
    <location>
        <begin position="516"/>
        <end position="541"/>
    </location>
</feature>
<evidence type="ECO:0000256" key="4">
    <source>
        <dbReference type="ARBA" id="ARBA00022741"/>
    </source>
</evidence>
<dbReference type="PROSITE" id="PS00108">
    <property type="entry name" value="PROTEIN_KINASE_ST"/>
    <property type="match status" value="1"/>
</dbReference>
<feature type="region of interest" description="Disordered" evidence="10">
    <location>
        <begin position="302"/>
        <end position="702"/>
    </location>
</feature>
<dbReference type="InterPro" id="IPR000719">
    <property type="entry name" value="Prot_kinase_dom"/>
</dbReference>
<protein>
    <recommendedName>
        <fullName evidence="1">non-specific serine/threonine protein kinase</fullName>
        <ecNumber evidence="1">2.7.11.1</ecNumber>
    </recommendedName>
</protein>
<dbReference type="SUPFAM" id="SSF74924">
    <property type="entry name" value="Cap-Gly domain"/>
    <property type="match status" value="1"/>
</dbReference>
<dbReference type="SUPFAM" id="SSF56112">
    <property type="entry name" value="Protein kinase-like (PK-like)"/>
    <property type="match status" value="1"/>
</dbReference>
<feature type="compositionally biased region" description="Gly residues" evidence="10">
    <location>
        <begin position="307"/>
        <end position="325"/>
    </location>
</feature>
<evidence type="ECO:0000256" key="9">
    <source>
        <dbReference type="PROSITE-ProRule" id="PRU10141"/>
    </source>
</evidence>
<evidence type="ECO:0000256" key="5">
    <source>
        <dbReference type="ARBA" id="ARBA00022777"/>
    </source>
</evidence>
<dbReference type="PROSITE" id="PS50245">
    <property type="entry name" value="CAP_GLY_2"/>
    <property type="match status" value="1"/>
</dbReference>
<feature type="compositionally biased region" description="Low complexity" evidence="10">
    <location>
        <begin position="609"/>
        <end position="648"/>
    </location>
</feature>
<evidence type="ECO:0000256" key="2">
    <source>
        <dbReference type="ARBA" id="ARBA00022527"/>
    </source>
</evidence>
<feature type="compositionally biased region" description="Low complexity" evidence="10">
    <location>
        <begin position="498"/>
        <end position="508"/>
    </location>
</feature>
<feature type="domain" description="Protein kinase" evidence="11">
    <location>
        <begin position="20"/>
        <end position="277"/>
    </location>
</feature>
<accession>A0A2V0NS79</accession>
<dbReference type="GO" id="GO:0004674">
    <property type="term" value="F:protein serine/threonine kinase activity"/>
    <property type="evidence" value="ECO:0007669"/>
    <property type="project" value="UniProtKB-KW"/>
</dbReference>
<dbReference type="SMART" id="SM01052">
    <property type="entry name" value="CAP_GLY"/>
    <property type="match status" value="1"/>
</dbReference>
<evidence type="ECO:0000259" key="12">
    <source>
        <dbReference type="PROSITE" id="PS50245"/>
    </source>
</evidence>
<dbReference type="InterPro" id="IPR017441">
    <property type="entry name" value="Protein_kinase_ATP_BS"/>
</dbReference>
<keyword evidence="6 9" id="KW-0067">ATP-binding</keyword>
<evidence type="ECO:0000256" key="7">
    <source>
        <dbReference type="ARBA" id="ARBA00047899"/>
    </source>
</evidence>
<reference evidence="13 14" key="1">
    <citation type="journal article" date="2018" name="Sci. Rep.">
        <title>Raphidocelis subcapitata (=Pseudokirchneriella subcapitata) provides an insight into genome evolution and environmental adaptations in the Sphaeropleales.</title>
        <authorList>
            <person name="Suzuki S."/>
            <person name="Yamaguchi H."/>
            <person name="Nakajima N."/>
            <person name="Kawachi M."/>
        </authorList>
    </citation>
    <scope>NUCLEOTIDE SEQUENCE [LARGE SCALE GENOMIC DNA]</scope>
    <source>
        <strain evidence="13 14">NIES-35</strain>
    </source>
</reference>
<name>A0A2V0NS79_9CHLO</name>
<feature type="compositionally biased region" description="Low complexity" evidence="10">
    <location>
        <begin position="446"/>
        <end position="465"/>
    </location>
</feature>
<keyword evidence="3" id="KW-0808">Transferase</keyword>
<dbReference type="OrthoDB" id="248923at2759"/>
<evidence type="ECO:0000256" key="10">
    <source>
        <dbReference type="SAM" id="MobiDB-lite"/>
    </source>
</evidence>
<dbReference type="AlphaFoldDB" id="A0A2V0NS79"/>
<dbReference type="Gene3D" id="2.30.30.190">
    <property type="entry name" value="CAP Gly-rich-like domain"/>
    <property type="match status" value="1"/>
</dbReference>
<feature type="binding site" evidence="9">
    <location>
        <position position="49"/>
    </location>
    <ligand>
        <name>ATP</name>
        <dbReference type="ChEBI" id="CHEBI:30616"/>
    </ligand>
</feature>
<dbReference type="EC" id="2.7.11.1" evidence="1"/>
<dbReference type="Gene3D" id="1.10.510.10">
    <property type="entry name" value="Transferase(Phosphotransferase) domain 1"/>
    <property type="match status" value="1"/>
</dbReference>
<evidence type="ECO:0000313" key="14">
    <source>
        <dbReference type="Proteomes" id="UP000247498"/>
    </source>
</evidence>
<feature type="compositionally biased region" description="Low complexity" evidence="10">
    <location>
        <begin position="472"/>
        <end position="482"/>
    </location>
</feature>
<sequence length="905" mass="92743">MATPCKDGGGASAADPGAKYEIREQIGKGSFGSAFLVIHRATRRPFVLKRIRLAKQTNWQRASTFQEKDLVSKLQHPYIVPHIESWITQGHTVNIVYGYCEKGDLATLLAKSNGAPLPEPQLRQWLCQMLLALEYLQCQRVLHRDIKTANCFLTAGGDVQLGDFGLATYRGAEGAQTEDANLVGTPHYMSPELLSSRGYGFKSDTWSLGCVFYELTAQRPAFQAFNIHGLVAKIRRHRAAPLPSGYSAEWAGIISLMLRKDPARRPSVQELMAHAALRPDMDAARARALDLRPDLRLPPLLGPWLPAGGGGSDAGGSGGREGGSSRGLCTGEESAGSGAGGAGSRRSSCIDGESPRASTPSDAPTPASDKAGPEAAGPAAARRPSAAAPRPRVLMFDGLTIRPDETPPPRRAAAATAGQAPAPAQHAAGGARRSPPVHAAREHGAARAPPARAMAGQRGAPAAAAEKTPDLGVAAAAARQGAAAGGSPEGTPDLWFGAKTAPAATCAASPLRPEDAPTTAADAAAAAAKEGPRAAAAPPAGQLRRIASERPAWQAPGRTTSVRERGPGGGGGDAPVPQLKRAASARVIGAAESSARSPRLLATPRQPPESEQPQQPAAAQHTQPPRQLQQQREQQQQRQQKHMQTQKQQNHHHQQQPKQQHPPQPQQHLAQQQDARLVSVDASEPQPPRSSSQHGASPEKQQAALLKKALTLAAALFAKGRFVELGALLSSPGLAPTSLLPGLAAATGRAASAAAAASSAPPCEGGAAAAAAASAASLFRLGDAVVVGGQRTRGVIRWCGPVAFDRPDVDYVGLLLDRPRGRHSGCVQGITYFEAGPGMAEFVRASKLAQGGGGGGGAAAVGAGGGGGAVAEAGGAEAGSTEARGAVAGGAEAEGAAVEGGGGAA</sequence>
<dbReference type="GO" id="GO:0005524">
    <property type="term" value="F:ATP binding"/>
    <property type="evidence" value="ECO:0007669"/>
    <property type="project" value="UniProtKB-UniRule"/>
</dbReference>
<dbReference type="EMBL" id="BDRX01000002">
    <property type="protein sequence ID" value="GBF87695.1"/>
    <property type="molecule type" value="Genomic_DNA"/>
</dbReference>
<gene>
    <name evidence="13" type="ORF">Rsub_00406</name>
</gene>
<dbReference type="PANTHER" id="PTHR44899:SF3">
    <property type="entry name" value="SERINE_THREONINE-PROTEIN KINASE NEK1"/>
    <property type="match status" value="1"/>
</dbReference>
<comment type="caution">
    <text evidence="13">The sequence shown here is derived from an EMBL/GenBank/DDBJ whole genome shotgun (WGS) entry which is preliminary data.</text>
</comment>
<dbReference type="InterPro" id="IPR036859">
    <property type="entry name" value="CAP-Gly_dom_sf"/>
</dbReference>
<proteinExistence type="predicted"/>
<evidence type="ECO:0000259" key="11">
    <source>
        <dbReference type="PROSITE" id="PS50011"/>
    </source>
</evidence>
<evidence type="ECO:0000256" key="6">
    <source>
        <dbReference type="ARBA" id="ARBA00022840"/>
    </source>
</evidence>
<dbReference type="InParanoid" id="A0A2V0NS79"/>
<feature type="compositionally biased region" description="Low complexity" evidence="10">
    <location>
        <begin position="411"/>
        <end position="433"/>
    </location>
</feature>
<dbReference type="PROSITE" id="PS50011">
    <property type="entry name" value="PROTEIN_KINASE_DOM"/>
    <property type="match status" value="1"/>
</dbReference>
<dbReference type="PROSITE" id="PS00107">
    <property type="entry name" value="PROTEIN_KINASE_ATP"/>
    <property type="match status" value="1"/>
</dbReference>
<dbReference type="InterPro" id="IPR008271">
    <property type="entry name" value="Ser/Thr_kinase_AS"/>
</dbReference>
<feature type="compositionally biased region" description="Low complexity" evidence="10">
    <location>
        <begin position="881"/>
        <end position="897"/>
    </location>
</feature>
<dbReference type="Pfam" id="PF01302">
    <property type="entry name" value="CAP_GLY"/>
    <property type="match status" value="1"/>
</dbReference>
<feature type="domain" description="CAP-Gly" evidence="12">
    <location>
        <begin position="811"/>
        <end position="844"/>
    </location>
</feature>
<feature type="compositionally biased region" description="Low complexity" evidence="10">
    <location>
        <begin position="373"/>
        <end position="392"/>
    </location>
</feature>
<comment type="catalytic activity">
    <reaction evidence="8">
        <text>L-seryl-[protein] + ATP = O-phospho-L-seryl-[protein] + ADP + H(+)</text>
        <dbReference type="Rhea" id="RHEA:17989"/>
        <dbReference type="Rhea" id="RHEA-COMP:9863"/>
        <dbReference type="Rhea" id="RHEA-COMP:11604"/>
        <dbReference type="ChEBI" id="CHEBI:15378"/>
        <dbReference type="ChEBI" id="CHEBI:29999"/>
        <dbReference type="ChEBI" id="CHEBI:30616"/>
        <dbReference type="ChEBI" id="CHEBI:83421"/>
        <dbReference type="ChEBI" id="CHEBI:456216"/>
        <dbReference type="EC" id="2.7.11.1"/>
    </reaction>
</comment>
<dbReference type="InterPro" id="IPR000938">
    <property type="entry name" value="CAP-Gly_domain"/>
</dbReference>
<dbReference type="PANTHER" id="PTHR44899">
    <property type="entry name" value="CAMK FAMILY PROTEIN KINASE"/>
    <property type="match status" value="1"/>
</dbReference>
<dbReference type="STRING" id="307507.A0A2V0NS79"/>
<evidence type="ECO:0000256" key="8">
    <source>
        <dbReference type="ARBA" id="ARBA00048679"/>
    </source>
</evidence>
<evidence type="ECO:0000256" key="3">
    <source>
        <dbReference type="ARBA" id="ARBA00022679"/>
    </source>
</evidence>
<dbReference type="Proteomes" id="UP000247498">
    <property type="component" value="Unassembled WGS sequence"/>
</dbReference>
<keyword evidence="5" id="KW-0418">Kinase</keyword>
<dbReference type="Pfam" id="PF00069">
    <property type="entry name" value="Pkinase"/>
    <property type="match status" value="1"/>
</dbReference>
<evidence type="ECO:0000313" key="13">
    <source>
        <dbReference type="EMBL" id="GBF87695.1"/>
    </source>
</evidence>
<keyword evidence="2" id="KW-0723">Serine/threonine-protein kinase</keyword>
<comment type="catalytic activity">
    <reaction evidence="7">
        <text>L-threonyl-[protein] + ATP = O-phospho-L-threonyl-[protein] + ADP + H(+)</text>
        <dbReference type="Rhea" id="RHEA:46608"/>
        <dbReference type="Rhea" id="RHEA-COMP:11060"/>
        <dbReference type="Rhea" id="RHEA-COMP:11605"/>
        <dbReference type="ChEBI" id="CHEBI:15378"/>
        <dbReference type="ChEBI" id="CHEBI:30013"/>
        <dbReference type="ChEBI" id="CHEBI:30616"/>
        <dbReference type="ChEBI" id="CHEBI:61977"/>
        <dbReference type="ChEBI" id="CHEBI:456216"/>
        <dbReference type="EC" id="2.7.11.1"/>
    </reaction>
</comment>
<evidence type="ECO:0000256" key="1">
    <source>
        <dbReference type="ARBA" id="ARBA00012513"/>
    </source>
</evidence>
<dbReference type="InterPro" id="IPR011009">
    <property type="entry name" value="Kinase-like_dom_sf"/>
</dbReference>
<organism evidence="13 14">
    <name type="scientific">Raphidocelis subcapitata</name>
    <dbReference type="NCBI Taxonomy" id="307507"/>
    <lineage>
        <taxon>Eukaryota</taxon>
        <taxon>Viridiplantae</taxon>
        <taxon>Chlorophyta</taxon>
        <taxon>core chlorophytes</taxon>
        <taxon>Chlorophyceae</taxon>
        <taxon>CS clade</taxon>
        <taxon>Sphaeropleales</taxon>
        <taxon>Selenastraceae</taxon>
        <taxon>Raphidocelis</taxon>
    </lineage>
</organism>
<keyword evidence="4 9" id="KW-0547">Nucleotide-binding</keyword>